<name>A0A239TZK9_9FIRM</name>
<gene>
    <name evidence="1" type="ORF">SAMEA4364220_01718</name>
</gene>
<accession>A0A239TZK9</accession>
<dbReference type="EMBL" id="LT906446">
    <property type="protein sequence ID" value="SNV03180.1"/>
    <property type="molecule type" value="Genomic_DNA"/>
</dbReference>
<organism evidence="1 2">
    <name type="scientific">Megamonas hypermegale</name>
    <dbReference type="NCBI Taxonomy" id="158847"/>
    <lineage>
        <taxon>Bacteria</taxon>
        <taxon>Bacillati</taxon>
        <taxon>Bacillota</taxon>
        <taxon>Negativicutes</taxon>
        <taxon>Selenomonadales</taxon>
        <taxon>Selenomonadaceae</taxon>
        <taxon>Megamonas</taxon>
    </lineage>
</organism>
<keyword evidence="2" id="KW-1185">Reference proteome</keyword>
<evidence type="ECO:0000313" key="1">
    <source>
        <dbReference type="EMBL" id="SNV03180.1"/>
    </source>
</evidence>
<sequence>MAKIVDKFDEYSLELIYPTDEEKKNKISCAVNTNEFLFYSNNPESVYYKDFADSGKFFCRETVKGNGQIYTWHRNEYEGTITSLILMYNPTDKEIEINFTNIGTTIDPNWISDVYAWRDYLTAANSPVKITLSPYEYANIFSRQIPAYCNFGVISRVSITYKQGNPAAITFFDLAYVDETKSGNATEPAQASVTGNKADPHRGVGAGFYETFTLNLSMSSSEQDKAKVISFGKDKTTDTSNDGDSFDGKDLIQMTDSSGQIKIKGLAGNYGVQMDVRLKFTNNTGNTGNFKVVMSSSGGKIYPFVSLNGVFAYPGRRIETAKVLMEMIDLGTIENGKSVSVNFFTALTAVSTAPF</sequence>
<dbReference type="Proteomes" id="UP000215383">
    <property type="component" value="Chromosome 1"/>
</dbReference>
<protein>
    <submittedName>
        <fullName evidence="1">Uncharacterized protein</fullName>
    </submittedName>
</protein>
<dbReference type="AlphaFoldDB" id="A0A239TZK9"/>
<proteinExistence type="predicted"/>
<dbReference type="GeneID" id="78507710"/>
<evidence type="ECO:0000313" key="2">
    <source>
        <dbReference type="Proteomes" id="UP000215383"/>
    </source>
</evidence>
<dbReference type="RefSeq" id="WP_095197705.1">
    <property type="nucleotide sequence ID" value="NZ_LT906446.1"/>
</dbReference>
<reference evidence="1 2" key="1">
    <citation type="submission" date="2017-06" db="EMBL/GenBank/DDBJ databases">
        <authorList>
            <consortium name="Pathogen Informatics"/>
        </authorList>
    </citation>
    <scope>NUCLEOTIDE SEQUENCE [LARGE SCALE GENOMIC DNA]</scope>
    <source>
        <strain evidence="1 2">NCTC10570</strain>
    </source>
</reference>